<dbReference type="HOGENOM" id="CLU_1856388_0_0_1"/>
<accession>A0A015IYF0</accession>
<proteinExistence type="predicted"/>
<feature type="region of interest" description="Disordered" evidence="1">
    <location>
        <begin position="118"/>
        <end position="138"/>
    </location>
</feature>
<feature type="region of interest" description="Disordered" evidence="1">
    <location>
        <begin position="19"/>
        <end position="38"/>
    </location>
</feature>
<feature type="compositionally biased region" description="Basic and acidic residues" evidence="1">
    <location>
        <begin position="119"/>
        <end position="129"/>
    </location>
</feature>
<evidence type="ECO:0000313" key="2">
    <source>
        <dbReference type="EMBL" id="EXX59425.1"/>
    </source>
</evidence>
<feature type="compositionally biased region" description="Basic and acidic residues" evidence="1">
    <location>
        <begin position="26"/>
        <end position="38"/>
    </location>
</feature>
<organism evidence="2 3">
    <name type="scientific">Rhizophagus irregularis (strain DAOM 197198w)</name>
    <name type="common">Glomus intraradices</name>
    <dbReference type="NCBI Taxonomy" id="1432141"/>
    <lineage>
        <taxon>Eukaryota</taxon>
        <taxon>Fungi</taxon>
        <taxon>Fungi incertae sedis</taxon>
        <taxon>Mucoromycota</taxon>
        <taxon>Glomeromycotina</taxon>
        <taxon>Glomeromycetes</taxon>
        <taxon>Glomerales</taxon>
        <taxon>Glomeraceae</taxon>
        <taxon>Rhizophagus</taxon>
    </lineage>
</organism>
<dbReference type="OrthoDB" id="10426755at2759"/>
<comment type="caution">
    <text evidence="2">The sequence shown here is derived from an EMBL/GenBank/DDBJ whole genome shotgun (WGS) entry which is preliminary data.</text>
</comment>
<protein>
    <submittedName>
        <fullName evidence="2">Uncharacterized protein</fullName>
    </submittedName>
</protein>
<sequence>MSREVIHPSVEPEEVVNVVNNLRNDPQSRDPEKADDAKKEECIERLVNKSDNYELTEDDVVEFINEYKEIQYKGAEEVDDEGDHHFWKRLRIICSNRIPSKEEVEEFDANNEKMKKRLAKEDKTKRVEIENQWTGQRR</sequence>
<dbReference type="EMBL" id="JEMT01026481">
    <property type="protein sequence ID" value="EXX59425.1"/>
    <property type="molecule type" value="Genomic_DNA"/>
</dbReference>
<dbReference type="AlphaFoldDB" id="A0A015IYF0"/>
<evidence type="ECO:0000313" key="3">
    <source>
        <dbReference type="Proteomes" id="UP000022910"/>
    </source>
</evidence>
<dbReference type="Proteomes" id="UP000022910">
    <property type="component" value="Unassembled WGS sequence"/>
</dbReference>
<reference evidence="2 3" key="1">
    <citation type="submission" date="2014-02" db="EMBL/GenBank/DDBJ databases">
        <title>Single nucleus genome sequencing reveals high similarity among nuclei of an endomycorrhizal fungus.</title>
        <authorList>
            <person name="Lin K."/>
            <person name="Geurts R."/>
            <person name="Zhang Z."/>
            <person name="Limpens E."/>
            <person name="Saunders D.G."/>
            <person name="Mu D."/>
            <person name="Pang E."/>
            <person name="Cao H."/>
            <person name="Cha H."/>
            <person name="Lin T."/>
            <person name="Zhou Q."/>
            <person name="Shang Y."/>
            <person name="Li Y."/>
            <person name="Ivanov S."/>
            <person name="Sharma T."/>
            <person name="Velzen R.V."/>
            <person name="Ruijter N.D."/>
            <person name="Aanen D.K."/>
            <person name="Win J."/>
            <person name="Kamoun S."/>
            <person name="Bisseling T."/>
            <person name="Huang S."/>
        </authorList>
    </citation>
    <scope>NUCLEOTIDE SEQUENCE [LARGE SCALE GENOMIC DNA]</scope>
    <source>
        <strain evidence="3">DAOM197198w</strain>
    </source>
</reference>
<name>A0A015IYF0_RHIIW</name>
<gene>
    <name evidence="2" type="ORF">RirG_189190</name>
</gene>
<keyword evidence="3" id="KW-1185">Reference proteome</keyword>
<evidence type="ECO:0000256" key="1">
    <source>
        <dbReference type="SAM" id="MobiDB-lite"/>
    </source>
</evidence>